<dbReference type="HOGENOM" id="CLU_021802_7_0_0"/>
<dbReference type="InterPro" id="IPR002933">
    <property type="entry name" value="Peptidase_M20"/>
</dbReference>
<dbReference type="InterPro" id="IPR050072">
    <property type="entry name" value="Peptidase_M20A"/>
</dbReference>
<accession>D6YVN9</accession>
<sequence length="404" mass="44558">MVDQYFTYLEWLDSEKESMTEKLIDWVLIHSGSDHLEGLSLMNRTLIDAFTRLEGKIEEIGLPPRKLMNKKGKIIQEPLGKALSIVKRPEANMQILLGGHMDIAFSKNHVLKKCSIKKKDTLVGRGSVDMKGGLMVLLYALLSLERSPFANKIGWQVFITPDEEIGSPGSQSYWKQFASGKKCALLYEPSFPDGNLASARKGSGNFTISITGKSAHAGRAFQEGENAILSAARIALSVEGLNDLSNELTVNIGFIHGGGPVNIVPDSTLLKLNIRCQTLQEMQTALSKIKEIIKIENNRKNLQIVIFQDSLRPPKIFDKRTRNLFESLKLSAKHLGIHLNWHTSGGVCDGNVLANQGLLTIDTLGAVGGGLHTEEEYVKLQSIIDRAKLSARFLMQIAAGEIQL</sequence>
<dbReference type="GO" id="GO:0046872">
    <property type="term" value="F:metal ion binding"/>
    <property type="evidence" value="ECO:0007669"/>
    <property type="project" value="UniProtKB-KW"/>
</dbReference>
<feature type="active site" evidence="3">
    <location>
        <position position="102"/>
    </location>
</feature>
<feature type="domain" description="Peptidase M20 dimerisation" evidence="4">
    <location>
        <begin position="199"/>
        <end position="297"/>
    </location>
</feature>
<organism evidence="5 6">
    <name type="scientific">Waddlia chondrophila (strain ATCC VR-1470 / WSU 86-1044)</name>
    <dbReference type="NCBI Taxonomy" id="716544"/>
    <lineage>
        <taxon>Bacteria</taxon>
        <taxon>Pseudomonadati</taxon>
        <taxon>Chlamydiota</taxon>
        <taxon>Chlamydiia</taxon>
        <taxon>Parachlamydiales</taxon>
        <taxon>Waddliaceae</taxon>
        <taxon>Waddlia</taxon>
    </lineage>
</organism>
<dbReference type="Pfam" id="PF01546">
    <property type="entry name" value="Peptidase_M20"/>
    <property type="match status" value="1"/>
</dbReference>
<dbReference type="Proteomes" id="UP000001505">
    <property type="component" value="Chromosome"/>
</dbReference>
<dbReference type="KEGG" id="wch:wcw_0834"/>
<dbReference type="InterPro" id="IPR011650">
    <property type="entry name" value="Peptidase_M20_dimer"/>
</dbReference>
<dbReference type="RefSeq" id="WP_013181915.1">
    <property type="nucleotide sequence ID" value="NC_014225.1"/>
</dbReference>
<feature type="active site" description="Proton acceptor" evidence="3">
    <location>
        <position position="163"/>
    </location>
</feature>
<keyword evidence="2 5" id="KW-0378">Hydrolase</keyword>
<evidence type="ECO:0000256" key="1">
    <source>
        <dbReference type="ARBA" id="ARBA00022723"/>
    </source>
</evidence>
<evidence type="ECO:0000259" key="4">
    <source>
        <dbReference type="Pfam" id="PF07687"/>
    </source>
</evidence>
<dbReference type="EC" id="3.4.17.11" evidence="5"/>
<keyword evidence="6" id="KW-1185">Reference proteome</keyword>
<dbReference type="PIRSF" id="PIRSF037238">
    <property type="entry name" value="Carboxypeptidase_G2"/>
    <property type="match status" value="1"/>
</dbReference>
<keyword evidence="5" id="KW-0645">Protease</keyword>
<dbReference type="SUPFAM" id="SSF55031">
    <property type="entry name" value="Bacterial exopeptidase dimerisation domain"/>
    <property type="match status" value="1"/>
</dbReference>
<dbReference type="GO" id="GO:0004180">
    <property type="term" value="F:carboxypeptidase activity"/>
    <property type="evidence" value="ECO:0007669"/>
    <property type="project" value="UniProtKB-KW"/>
</dbReference>
<dbReference type="InterPro" id="IPR036264">
    <property type="entry name" value="Bact_exopeptidase_dim_dom"/>
</dbReference>
<evidence type="ECO:0000256" key="3">
    <source>
        <dbReference type="PIRSR" id="PIRSR037238-1"/>
    </source>
</evidence>
<evidence type="ECO:0000313" key="6">
    <source>
        <dbReference type="Proteomes" id="UP000001505"/>
    </source>
</evidence>
<dbReference type="Gene3D" id="3.40.630.10">
    <property type="entry name" value="Zn peptidases"/>
    <property type="match status" value="1"/>
</dbReference>
<dbReference type="PANTHER" id="PTHR43808:SF9">
    <property type="entry name" value="BLL0789 PROTEIN"/>
    <property type="match status" value="1"/>
</dbReference>
<dbReference type="AlphaFoldDB" id="D6YVN9"/>
<evidence type="ECO:0000313" key="5">
    <source>
        <dbReference type="EMBL" id="ADI38200.1"/>
    </source>
</evidence>
<protein>
    <submittedName>
        <fullName evidence="5">Putative carboxypeptidase G2</fullName>
        <ecNumber evidence="5">3.4.17.11</ecNumber>
    </submittedName>
</protein>
<dbReference type="SUPFAM" id="SSF53187">
    <property type="entry name" value="Zn-dependent exopeptidases"/>
    <property type="match status" value="1"/>
</dbReference>
<dbReference type="eggNOG" id="COG0624">
    <property type="taxonomic scope" value="Bacteria"/>
</dbReference>
<dbReference type="STRING" id="716544.wcw_0834"/>
<dbReference type="InterPro" id="IPR017150">
    <property type="entry name" value="Pept_M20_glutamate_carboxypep"/>
</dbReference>
<keyword evidence="5" id="KW-0121">Carboxypeptidase</keyword>
<evidence type="ECO:0000256" key="2">
    <source>
        <dbReference type="ARBA" id="ARBA00022801"/>
    </source>
</evidence>
<keyword evidence="1" id="KW-0479">Metal-binding</keyword>
<reference evidence="5 6" key="1">
    <citation type="journal article" date="2010" name="PLoS ONE">
        <title>The Waddlia genome: a window into chlamydial biology.</title>
        <authorList>
            <person name="Bertelli C."/>
            <person name="Collyn F."/>
            <person name="Croxatto A."/>
            <person name="Ruckert C."/>
            <person name="Polkinghorne A."/>
            <person name="Kebbi-Beghdadi C."/>
            <person name="Goesmann A."/>
            <person name="Vaughan L."/>
            <person name="Greub G."/>
        </authorList>
    </citation>
    <scope>NUCLEOTIDE SEQUENCE [LARGE SCALE GENOMIC DNA]</scope>
    <source>
        <strain evidence="6">ATCC VR-1470 / WSU 86-1044</strain>
    </source>
</reference>
<proteinExistence type="predicted"/>
<dbReference type="PANTHER" id="PTHR43808">
    <property type="entry name" value="ACETYLORNITHINE DEACETYLASE"/>
    <property type="match status" value="1"/>
</dbReference>
<name>D6YVN9_WADCW</name>
<dbReference type="Gene3D" id="3.30.70.360">
    <property type="match status" value="1"/>
</dbReference>
<dbReference type="NCBIfam" id="NF005602">
    <property type="entry name" value="PRK07338.1"/>
    <property type="match status" value="1"/>
</dbReference>
<gene>
    <name evidence="5" type="ordered locus">wcw_0834</name>
</gene>
<dbReference type="Pfam" id="PF07687">
    <property type="entry name" value="M20_dimer"/>
    <property type="match status" value="1"/>
</dbReference>
<dbReference type="EMBL" id="CP001928">
    <property type="protein sequence ID" value="ADI38200.1"/>
    <property type="molecule type" value="Genomic_DNA"/>
</dbReference>